<dbReference type="InterPro" id="IPR019071">
    <property type="entry name" value="Restrct_endonuc_II_XcyI"/>
</dbReference>
<reference evidence="1" key="1">
    <citation type="journal article" date="2005" name="Environ. Microbiol.">
        <title>Genetic and functional properties of uncultivated thermophilic crenarchaeotes from a subsurface gold mine as revealed by analysis of genome fragments.</title>
        <authorList>
            <person name="Nunoura T."/>
            <person name="Hirayama H."/>
            <person name="Takami H."/>
            <person name="Oida H."/>
            <person name="Nishi S."/>
            <person name="Shimamura S."/>
            <person name="Suzuki Y."/>
            <person name="Inagaki F."/>
            <person name="Takai K."/>
            <person name="Nealson K.H."/>
            <person name="Horikoshi K."/>
        </authorList>
    </citation>
    <scope>NUCLEOTIDE SEQUENCE</scope>
</reference>
<dbReference type="GO" id="GO:0003677">
    <property type="term" value="F:DNA binding"/>
    <property type="evidence" value="ECO:0007669"/>
    <property type="project" value="InterPro"/>
</dbReference>
<dbReference type="REBASE" id="416973">
    <property type="entry name" value="UprJFFORF41P"/>
</dbReference>
<protein>
    <submittedName>
        <fullName evidence="1">Restriction endonuclease</fullName>
    </submittedName>
</protein>
<organism evidence="1">
    <name type="scientific">uncultured prokaryote</name>
    <dbReference type="NCBI Taxonomy" id="198431"/>
    <lineage>
        <taxon>unclassified sequences</taxon>
        <taxon>environmental samples</taxon>
    </lineage>
</organism>
<reference evidence="1" key="2">
    <citation type="journal article" date="2012" name="PLoS ONE">
        <title>A Deeply Branching Thermophilic Bacterium with an Ancient Acetyl-CoA Pathway Dominates a Subsurface Ecosystem.</title>
        <authorList>
            <person name="Takami H."/>
            <person name="Noguchi H."/>
            <person name="Takaki Y."/>
            <person name="Uchiyama I."/>
            <person name="Toyoda A."/>
            <person name="Nishi S."/>
            <person name="Chee G.-J."/>
            <person name="Arai W."/>
            <person name="Nunoura T."/>
            <person name="Itoh T."/>
            <person name="Hattori M."/>
            <person name="Takai K."/>
        </authorList>
    </citation>
    <scope>NUCLEOTIDE SEQUENCE</scope>
</reference>
<sequence length="315" mass="35297">MSRKRRSHSHSQEQSWLADQLAKSTFFHGRLHAWGLLEIAQQIEQVRGDQLDWDRLDQLGISRGAWNKVVHSGIKPVLVFAHPEVLQNIARAVSYYRMLAMVSQKSMARIGLLVNDLEGGKLPTSQQAIDIARHLNAIISKLIEADDIIAMRELDLWRGMAAGTQAQGSWQNAKGVEVETLVKEFVRQRAQSIGITNTPAPNRIVLRDGREIIFGDDPDIVISRNEKPLVAIEVKGGIDPAGALERLGAAIKSLQRVKESNHTCVTILLLRQSSVTEGVRRDIKRSHAAVDYWYTIEDFISDEAVQGTLWQQMGF</sequence>
<keyword evidence="1" id="KW-0378">Hydrolase</keyword>
<dbReference type="AlphaFoldDB" id="H5SN94"/>
<keyword evidence="1" id="KW-0540">Nuclease</keyword>
<name>H5SN94_9ZZZZ</name>
<gene>
    <name evidence="1" type="ORF">HGMM_F51E10C42</name>
</gene>
<dbReference type="GO" id="GO:0000287">
    <property type="term" value="F:magnesium ion binding"/>
    <property type="evidence" value="ECO:0007669"/>
    <property type="project" value="InterPro"/>
</dbReference>
<evidence type="ECO:0000313" key="1">
    <source>
        <dbReference type="EMBL" id="BAL57630.1"/>
    </source>
</evidence>
<dbReference type="EMBL" id="AP011780">
    <property type="protein sequence ID" value="BAL57630.1"/>
    <property type="molecule type" value="Genomic_DNA"/>
</dbReference>
<keyword evidence="1" id="KW-0255">Endonuclease</keyword>
<proteinExistence type="predicted"/>
<accession>H5SN94</accession>
<dbReference type="GO" id="GO:0009036">
    <property type="term" value="F:type II site-specific deoxyribonuclease activity"/>
    <property type="evidence" value="ECO:0007669"/>
    <property type="project" value="InterPro"/>
</dbReference>
<dbReference type="Pfam" id="PF09571">
    <property type="entry name" value="RE_XcyI"/>
    <property type="match status" value="1"/>
</dbReference>
<dbReference type="GO" id="GO:0009307">
    <property type="term" value="P:DNA restriction-modification system"/>
    <property type="evidence" value="ECO:0007669"/>
    <property type="project" value="InterPro"/>
</dbReference>